<feature type="domain" description="Glycosyltransferase 2-like" evidence="2">
    <location>
        <begin position="328"/>
        <end position="436"/>
    </location>
</feature>
<dbReference type="InterPro" id="IPR001173">
    <property type="entry name" value="Glyco_trans_2-like"/>
</dbReference>
<accession>A0A7U5BE60</accession>
<dbReference type="SUPFAM" id="SSF53448">
    <property type="entry name" value="Nucleotide-diphospho-sugar transferases"/>
    <property type="match status" value="1"/>
</dbReference>
<evidence type="ECO:0000313" key="3">
    <source>
        <dbReference type="EMBL" id="AJP70602.1"/>
    </source>
</evidence>
<dbReference type="GO" id="GO:0016758">
    <property type="term" value="F:hexosyltransferase activity"/>
    <property type="evidence" value="ECO:0007669"/>
    <property type="project" value="UniProtKB-ARBA"/>
</dbReference>
<protein>
    <recommendedName>
        <fullName evidence="2">Glycosyltransferase 2-like domain-containing protein</fullName>
    </recommendedName>
</protein>
<organism evidence="3 4">
    <name type="scientific">Sphingomonas hengshuiensis</name>
    <dbReference type="NCBI Taxonomy" id="1609977"/>
    <lineage>
        <taxon>Bacteria</taxon>
        <taxon>Pseudomonadati</taxon>
        <taxon>Pseudomonadota</taxon>
        <taxon>Alphaproteobacteria</taxon>
        <taxon>Sphingomonadales</taxon>
        <taxon>Sphingomonadaceae</taxon>
        <taxon>Sphingomonas</taxon>
    </lineage>
</organism>
<evidence type="ECO:0000259" key="2">
    <source>
        <dbReference type="Pfam" id="PF00535"/>
    </source>
</evidence>
<dbReference type="Gene3D" id="3.40.50.2000">
    <property type="entry name" value="Glycogen Phosphorylase B"/>
    <property type="match status" value="1"/>
</dbReference>
<reference evidence="3 4" key="2">
    <citation type="submission" date="2015-02" db="EMBL/GenBank/DDBJ databases">
        <title>The complete genome of Sphingomonas hengshuiensis sp. WHSC-8 isolated from soil of Hengshui Lake.</title>
        <authorList>
            <person name="Wei S."/>
            <person name="Guo J."/>
            <person name="Su C."/>
            <person name="Wu R."/>
            <person name="Zhang Z."/>
            <person name="Liang K."/>
            <person name="Li H."/>
            <person name="Wang T."/>
            <person name="Liu H."/>
            <person name="Zhang C."/>
            <person name="Li Z."/>
            <person name="Wang Q."/>
            <person name="Meng J."/>
        </authorList>
    </citation>
    <scope>NUCLEOTIDE SEQUENCE [LARGE SCALE GENOMIC DNA]</scope>
    <source>
        <strain evidence="3 4">WHSC-8</strain>
    </source>
</reference>
<dbReference type="SUPFAM" id="SSF48452">
    <property type="entry name" value="TPR-like"/>
    <property type="match status" value="1"/>
</dbReference>
<dbReference type="InterPro" id="IPR029044">
    <property type="entry name" value="Nucleotide-diphossugar_trans"/>
</dbReference>
<dbReference type="KEGG" id="sphi:TS85_00300"/>
<evidence type="ECO:0000313" key="4">
    <source>
        <dbReference type="Proteomes" id="UP000032300"/>
    </source>
</evidence>
<reference evidence="3 4" key="1">
    <citation type="journal article" date="2015" name="Int. J. Syst. Evol. Microbiol.">
        <title>Sphingomonas hengshuiensis sp. nov., isolated from lake wetland.</title>
        <authorList>
            <person name="Wei S."/>
            <person name="Wang T."/>
            <person name="Liu H."/>
            <person name="Zhang C."/>
            <person name="Guo J."/>
            <person name="Wang Q."/>
            <person name="Liang K."/>
            <person name="Zhang Z."/>
        </authorList>
    </citation>
    <scope>NUCLEOTIDE SEQUENCE [LARGE SCALE GENOMIC DNA]</scope>
    <source>
        <strain evidence="3 4">WHSC-8</strain>
    </source>
</reference>
<gene>
    <name evidence="3" type="ORF">TS85_00300</name>
</gene>
<dbReference type="Gene3D" id="1.25.40.10">
    <property type="entry name" value="Tetratricopeptide repeat domain"/>
    <property type="match status" value="1"/>
</dbReference>
<dbReference type="Pfam" id="PF00535">
    <property type="entry name" value="Glycos_transf_2"/>
    <property type="match status" value="1"/>
</dbReference>
<keyword evidence="4" id="KW-1185">Reference proteome</keyword>
<feature type="region of interest" description="Disordered" evidence="1">
    <location>
        <begin position="564"/>
        <end position="584"/>
    </location>
</feature>
<sequence>MPGLPIEVELYFQGELAGKTIAREPREKLAERGLGSVHHGFSFPLPIGAAKVEEQGVELVATQFPELRFKPGSFRQAVEASKAVKQEPLEAVNDAEHARDSSGPAAVDTAAVAELKEQIEKLVSQNKRLRRFLDARKAEAEAQEAGDPHMARLISNGTAAVSRAVAKLWGGHSATGRSELLALANGNWVAPQVRATAAYELARLSADAGKPHHASRLMAQARRADRSLMRRLRPRLLEADLLCRIGNAETALARLDKYVAEDPTNPNFLIGRGNARYALGDRQGQLSDLNRMFANGGLTPIGIADADEPFLSLQATAASPINDGPKVSVLISTYNAAEYLRLAIGSIQNQTWRNLEILVTDDCSTDDSLRILAEIAAEDPRVTVFENPANKGTYANRNAMFQACTGEFVTSHDADDWSHPQMIEHQVRHLVNNESIKINTTMGCRVTRDLRFMLRLHSNNSDFCMKNYAGFMMRKRDIGALGGWDATMAAADSEFLRRVIELYGKEAEGVVNPDTVYSSFLLHENSLTQQETTNLKSLTFGSRKEYRRQSQLWSELRRNAAADEDPLRPFAMPPRTSRSDPFPAPNSLLPPALKSEVLAFDVLIVSELNLPGGTRGCNLNYIKALRSIGLRVALFDWPRADRRHAADIDRTYRLLKQQGDVEIVTWEDSIAAKRVIVHDPAIAVHMLDRFPKVQGERVALLVNQLPFETIEREASLYDPQSVDRSLRRLFNVSEIEWIATSPLTRRYLAEYADVVKLSPEIWFPPYAREADFAPLPTAARLHRIRSGAPSFARHTRDHWTKWPSLRQQARSLYMADANLNFSVLGGDRTISGVLGELPSAWRMFANDSIPTDDLLRSADIYLNFNNEVYIEEFGRNMMEAMAHGVPVIGDAVFTENFGDAILFPEDGSVEKVVARLCDDRSVYEAQAERGLAFVRDHCSMEAVQARLLQFIA</sequence>
<dbReference type="PANTHER" id="PTHR22916:SF3">
    <property type="entry name" value="UDP-GLCNAC:BETAGAL BETA-1,3-N-ACETYLGLUCOSAMINYLTRANSFERASE-LIKE PROTEIN 1"/>
    <property type="match status" value="1"/>
</dbReference>
<dbReference type="CDD" id="cd00761">
    <property type="entry name" value="Glyco_tranf_GTA_type"/>
    <property type="match status" value="1"/>
</dbReference>
<name>A0A7U5BE60_9SPHN</name>
<proteinExistence type="predicted"/>
<dbReference type="InterPro" id="IPR011990">
    <property type="entry name" value="TPR-like_helical_dom_sf"/>
</dbReference>
<dbReference type="SUPFAM" id="SSF53756">
    <property type="entry name" value="UDP-Glycosyltransferase/glycogen phosphorylase"/>
    <property type="match status" value="1"/>
</dbReference>
<evidence type="ECO:0000256" key="1">
    <source>
        <dbReference type="SAM" id="MobiDB-lite"/>
    </source>
</evidence>
<dbReference type="PANTHER" id="PTHR22916">
    <property type="entry name" value="GLYCOSYLTRANSFERASE"/>
    <property type="match status" value="1"/>
</dbReference>
<dbReference type="Proteomes" id="UP000032300">
    <property type="component" value="Chromosome"/>
</dbReference>
<dbReference type="Gene3D" id="3.90.550.10">
    <property type="entry name" value="Spore Coat Polysaccharide Biosynthesis Protein SpsA, Chain A"/>
    <property type="match status" value="1"/>
</dbReference>
<dbReference type="EMBL" id="CP010836">
    <property type="protein sequence ID" value="AJP70602.1"/>
    <property type="molecule type" value="Genomic_DNA"/>
</dbReference>
<dbReference type="AlphaFoldDB" id="A0A7U5BE60"/>